<evidence type="ECO:0000256" key="1">
    <source>
        <dbReference type="ARBA" id="ARBA00004651"/>
    </source>
</evidence>
<dbReference type="InterPro" id="IPR000045">
    <property type="entry name" value="Prepilin_IV_endopep_pep"/>
</dbReference>
<keyword evidence="5 7" id="KW-1133">Transmembrane helix</keyword>
<dbReference type="Pfam" id="PF01478">
    <property type="entry name" value="Peptidase_A24"/>
    <property type="match status" value="1"/>
</dbReference>
<evidence type="ECO:0000256" key="2">
    <source>
        <dbReference type="ARBA" id="ARBA00005801"/>
    </source>
</evidence>
<keyword evidence="11" id="KW-1185">Reference proteome</keyword>
<evidence type="ECO:0000256" key="6">
    <source>
        <dbReference type="ARBA" id="ARBA00023136"/>
    </source>
</evidence>
<evidence type="ECO:0000259" key="9">
    <source>
        <dbReference type="Pfam" id="PF06750"/>
    </source>
</evidence>
<dbReference type="RefSeq" id="WP_221033292.1">
    <property type="nucleotide sequence ID" value="NZ_CP139781.1"/>
</dbReference>
<evidence type="ECO:0000259" key="8">
    <source>
        <dbReference type="Pfam" id="PF01478"/>
    </source>
</evidence>
<dbReference type="InterPro" id="IPR050882">
    <property type="entry name" value="Prepilin_peptidase/N-MTase"/>
</dbReference>
<keyword evidence="4 7" id="KW-0812">Transmembrane</keyword>
<evidence type="ECO:0000256" key="7">
    <source>
        <dbReference type="SAM" id="Phobius"/>
    </source>
</evidence>
<evidence type="ECO:0000313" key="10">
    <source>
        <dbReference type="EMBL" id="WRQ86503.1"/>
    </source>
</evidence>
<dbReference type="Gene3D" id="1.20.120.1220">
    <property type="match status" value="1"/>
</dbReference>
<dbReference type="PANTHER" id="PTHR30487:SF0">
    <property type="entry name" value="PREPILIN LEADER PEPTIDASE_N-METHYLTRANSFERASE-RELATED"/>
    <property type="match status" value="1"/>
</dbReference>
<feature type="transmembrane region" description="Helical" evidence="7">
    <location>
        <begin position="107"/>
        <end position="124"/>
    </location>
</feature>
<evidence type="ECO:0000313" key="11">
    <source>
        <dbReference type="Proteomes" id="UP000738431"/>
    </source>
</evidence>
<dbReference type="Pfam" id="PF06750">
    <property type="entry name" value="A24_N_bact"/>
    <property type="match status" value="1"/>
</dbReference>
<keyword evidence="6 7" id="KW-0472">Membrane</keyword>
<comment type="similarity">
    <text evidence="2">Belongs to the peptidase A24 family.</text>
</comment>
<gene>
    <name evidence="10" type="ORF">K1X11_016930</name>
</gene>
<dbReference type="Proteomes" id="UP000738431">
    <property type="component" value="Chromosome"/>
</dbReference>
<feature type="domain" description="Prepilin peptidase A24 N-terminal" evidence="9">
    <location>
        <begin position="22"/>
        <end position="102"/>
    </location>
</feature>
<feature type="transmembrane region" description="Helical" evidence="7">
    <location>
        <begin position="208"/>
        <end position="241"/>
    </location>
</feature>
<dbReference type="EMBL" id="CP139781">
    <property type="protein sequence ID" value="WRQ86503.1"/>
    <property type="molecule type" value="Genomic_DNA"/>
</dbReference>
<dbReference type="PANTHER" id="PTHR30487">
    <property type="entry name" value="TYPE 4 PREPILIN-LIKE PROTEINS LEADER PEPTIDE-PROCESSING ENZYME"/>
    <property type="match status" value="1"/>
</dbReference>
<proteinExistence type="inferred from homology"/>
<evidence type="ECO:0000256" key="4">
    <source>
        <dbReference type="ARBA" id="ARBA00022692"/>
    </source>
</evidence>
<evidence type="ECO:0000256" key="3">
    <source>
        <dbReference type="ARBA" id="ARBA00022475"/>
    </source>
</evidence>
<accession>A0ABZ1C457</accession>
<sequence length="304" mass="32545">MLSDLQQIDALFPALFPTAVFIFGALIGSFLNVVIYRVPKGESIVSPPSHCACGQPIKWYDNLPILSWFILRGRARCCGAPYSFRYPAIEAFTGGLFLLCWLTHPPLVAFAGLVLLGLLIPAMFIDLDHMIIPDGITIGGTVVGVMVSFLIPSLHGFGGSGIFVLDGMRSATHAILGVFVGSGLILWIALIAEALLKKEAMGFGDVKFMGVIGAFLGWKGAVFAMFGGAIVGTAWFAIALLIQAVTRQKQSAALRAETPEGEETEVGFGAHVPFGPMLAIAAGTYLLGGYRPFNAYLDQFLQIW</sequence>
<organism evidence="10 11">
    <name type="scientific">Actomonas aquatica</name>
    <dbReference type="NCBI Taxonomy" id="2866162"/>
    <lineage>
        <taxon>Bacteria</taxon>
        <taxon>Pseudomonadati</taxon>
        <taxon>Verrucomicrobiota</taxon>
        <taxon>Opitutia</taxon>
        <taxon>Opitutales</taxon>
        <taxon>Opitutaceae</taxon>
        <taxon>Actomonas</taxon>
    </lineage>
</organism>
<feature type="transmembrane region" description="Helical" evidence="7">
    <location>
        <begin position="12"/>
        <end position="36"/>
    </location>
</feature>
<feature type="transmembrane region" description="Helical" evidence="7">
    <location>
        <begin position="136"/>
        <end position="154"/>
    </location>
</feature>
<protein>
    <submittedName>
        <fullName evidence="10">Prepilin peptidase</fullName>
    </submittedName>
</protein>
<feature type="transmembrane region" description="Helical" evidence="7">
    <location>
        <begin position="174"/>
        <end position="196"/>
    </location>
</feature>
<comment type="subcellular location">
    <subcellularLocation>
        <location evidence="1">Cell membrane</location>
        <topology evidence="1">Multi-pass membrane protein</topology>
    </subcellularLocation>
</comment>
<feature type="domain" description="Prepilin type IV endopeptidase peptidase" evidence="8">
    <location>
        <begin position="113"/>
        <end position="235"/>
    </location>
</feature>
<reference evidence="10 11" key="1">
    <citation type="submission" date="2021-08" db="EMBL/GenBank/DDBJ databases">
        <authorList>
            <person name="Zhang D."/>
            <person name="Zhang A."/>
            <person name="Wang L."/>
        </authorList>
    </citation>
    <scope>NUCLEOTIDE SEQUENCE [LARGE SCALE GENOMIC DNA]</scope>
    <source>
        <strain evidence="10 11">WL0086</strain>
    </source>
</reference>
<dbReference type="InterPro" id="IPR010627">
    <property type="entry name" value="Prepilin_pept_A24_N"/>
</dbReference>
<evidence type="ECO:0000256" key="5">
    <source>
        <dbReference type="ARBA" id="ARBA00022989"/>
    </source>
</evidence>
<reference evidence="10 11" key="2">
    <citation type="submission" date="2023-12" db="EMBL/GenBank/DDBJ databases">
        <title>Description of an unclassified Opitutus bacterium of Verrucomicrobiota.</title>
        <authorList>
            <person name="Zhang D.-F."/>
        </authorList>
    </citation>
    <scope>NUCLEOTIDE SEQUENCE [LARGE SCALE GENOMIC DNA]</scope>
    <source>
        <strain evidence="10 11">WL0086</strain>
    </source>
</reference>
<keyword evidence="3" id="KW-1003">Cell membrane</keyword>
<name>A0ABZ1C457_9BACT</name>